<sequence length="692" mass="76223">MSSPHPAAVGRSAFYRDDEPVVQSHPLLPGAIVPRFGDTGRWDLNGVVHKAAHHPPVAIRLLFHDLQGGWNLLARELAMLWLNPRHPAVLAAGVHLRPDPLSAMTVAQRIAQLRPLARFGVEQQLPADLQGWSIEDVKVYVASRQAASEPGTVCNMVHVIKALHRFRDALSGGGLSCDPWPGMSPNAVAHQPIVAPLRTPAIPPQTWFSLIRNCWAYIDVFADDILRVSAYADDLRSRAVSDAGGDQRLQAWLADPSTRVPMRRAKGAEGDGSVAHLSVVTRIVGVGPSFFQVSKPHGQVRRDAVARLVTAGRCHPGLLPDLATVTRPDGTRGPWHDNLGPRQVAIERVMLRNACFIFTAALSMMRESELRAITKDALVDYYGSPAVRSVRQKLDPDLPVKHWWITPPVARAIELAGRLSRHDQLTFAAVTDTWSGEGFASIAAIADFIDHVNRWRHISGLEAIPDGKVTPHMFRRTMAMLTREFPGSEIAVGMQLKHVTTRALANRVTGSYMDTDPSWARQLDAAITDRRFERLTELFDADTAGQTVGYGPGAARLREAFAAVRAQAEQLRATGKARRGDIRVEHDLLRRTRINIRFGKLNHCTMNDNDPVGAKCLEDAIAPPGHRGPLLDRCQPGRCTNSIIAGEHLPIWTAERSSLNRLLDTGTLAPNHRRRIEAELSEVEHVLNRATP</sequence>
<evidence type="ECO:0000256" key="1">
    <source>
        <dbReference type="ARBA" id="ARBA00023172"/>
    </source>
</evidence>
<name>A0ABS3VJS0_MICEH</name>
<dbReference type="Proteomes" id="UP000823521">
    <property type="component" value="Unassembled WGS sequence"/>
</dbReference>
<dbReference type="RefSeq" id="WP_187691557.1">
    <property type="nucleotide sequence ID" value="NZ_WVUH01000006.1"/>
</dbReference>
<proteinExistence type="predicted"/>
<evidence type="ECO:0000313" key="2">
    <source>
        <dbReference type="EMBL" id="MBO4204773.1"/>
    </source>
</evidence>
<dbReference type="SUPFAM" id="SSF56349">
    <property type="entry name" value="DNA breaking-rejoining enzymes"/>
    <property type="match status" value="1"/>
</dbReference>
<comment type="caution">
    <text evidence="2">The sequence shown here is derived from an EMBL/GenBank/DDBJ whole genome shotgun (WGS) entry which is preliminary data.</text>
</comment>
<dbReference type="EMBL" id="WVUH01000006">
    <property type="protein sequence ID" value="MBO4204773.1"/>
    <property type="molecule type" value="Genomic_DNA"/>
</dbReference>
<keyword evidence="3" id="KW-1185">Reference proteome</keyword>
<organism evidence="2 3">
    <name type="scientific">Micromonospora echinofusca</name>
    <dbReference type="NCBI Taxonomy" id="47858"/>
    <lineage>
        <taxon>Bacteria</taxon>
        <taxon>Bacillati</taxon>
        <taxon>Actinomycetota</taxon>
        <taxon>Actinomycetes</taxon>
        <taxon>Micromonosporales</taxon>
        <taxon>Micromonosporaceae</taxon>
        <taxon>Micromonospora</taxon>
    </lineage>
</organism>
<protein>
    <recommendedName>
        <fullName evidence="4">Phage integrase family protein</fullName>
    </recommendedName>
</protein>
<reference evidence="2 3" key="1">
    <citation type="submission" date="2019-12" db="EMBL/GenBank/DDBJ databases">
        <title>Whole genome sequencing of endophytic Actinobacterium Micromonospora sp. MPMI6T.</title>
        <authorList>
            <person name="Evv R."/>
            <person name="Podile A.R."/>
        </authorList>
    </citation>
    <scope>NUCLEOTIDE SEQUENCE [LARGE SCALE GENOMIC DNA]</scope>
    <source>
        <strain evidence="2 3">MPMI6</strain>
    </source>
</reference>
<dbReference type="InterPro" id="IPR011010">
    <property type="entry name" value="DNA_brk_join_enz"/>
</dbReference>
<evidence type="ECO:0008006" key="4">
    <source>
        <dbReference type="Google" id="ProtNLM"/>
    </source>
</evidence>
<accession>A0ABS3VJS0</accession>
<dbReference type="InterPro" id="IPR013762">
    <property type="entry name" value="Integrase-like_cat_sf"/>
</dbReference>
<dbReference type="Gene3D" id="1.10.443.10">
    <property type="entry name" value="Intergrase catalytic core"/>
    <property type="match status" value="1"/>
</dbReference>
<evidence type="ECO:0000313" key="3">
    <source>
        <dbReference type="Proteomes" id="UP000823521"/>
    </source>
</evidence>
<gene>
    <name evidence="2" type="ORF">GSF22_01930</name>
</gene>
<keyword evidence="1" id="KW-0233">DNA recombination</keyword>